<accession>A0ABV3RBE9</accession>
<dbReference type="Gene3D" id="3.30.450.40">
    <property type="match status" value="1"/>
</dbReference>
<sequence length="330" mass="35233">MLINNTAINHADRVLATVGSGQSAATSSIAASWCRSALHHGLDPGTQRRRERLDSNDLGHLLERNGELLAAAEPVLAALFGNVRSAGCCVILADIDGIVLDMRSAAGDQKVFESIGLQGGVSWSEASEGTNGIGTCLVEGRSLSVDQSEHFSSRNTGVSCIDAPVFGPNGELIGALDISSCRTNSRDSFIPLVTSLVQEAARQIERNFFCQSYADARILYAPDPLGRGSALLAVDKDDLLIGATRSARRKYKISQAQINSPSPVVDILGVDRPTRFDDSERMVLRQALSRSRGNVSIAARALGIGRATFYRRMERVGLTPVNRGTAAKPN</sequence>
<dbReference type="Pfam" id="PF02954">
    <property type="entry name" value="HTH_8"/>
    <property type="match status" value="1"/>
</dbReference>
<feature type="domain" description="GAF" evidence="1">
    <location>
        <begin position="68"/>
        <end position="205"/>
    </location>
</feature>
<comment type="caution">
    <text evidence="3">The sequence shown here is derived from an EMBL/GenBank/DDBJ whole genome shotgun (WGS) entry which is preliminary data.</text>
</comment>
<keyword evidence="4" id="KW-1185">Reference proteome</keyword>
<protein>
    <submittedName>
        <fullName evidence="3">GAF domain-containing protein</fullName>
    </submittedName>
</protein>
<dbReference type="InterPro" id="IPR009057">
    <property type="entry name" value="Homeodomain-like_sf"/>
</dbReference>
<dbReference type="EMBL" id="JBFNXR010000031">
    <property type="protein sequence ID" value="MEW9855428.1"/>
    <property type="molecule type" value="Genomic_DNA"/>
</dbReference>
<dbReference type="Gene3D" id="1.10.10.60">
    <property type="entry name" value="Homeodomain-like"/>
    <property type="match status" value="1"/>
</dbReference>
<dbReference type="SUPFAM" id="SSF55781">
    <property type="entry name" value="GAF domain-like"/>
    <property type="match status" value="1"/>
</dbReference>
<dbReference type="InterPro" id="IPR002197">
    <property type="entry name" value="HTH_Fis"/>
</dbReference>
<dbReference type="Pfam" id="PF01590">
    <property type="entry name" value="GAF"/>
    <property type="match status" value="1"/>
</dbReference>
<dbReference type="InterPro" id="IPR029016">
    <property type="entry name" value="GAF-like_dom_sf"/>
</dbReference>
<dbReference type="Proteomes" id="UP001556118">
    <property type="component" value="Unassembled WGS sequence"/>
</dbReference>
<evidence type="ECO:0000313" key="3">
    <source>
        <dbReference type="EMBL" id="MEW9855428.1"/>
    </source>
</evidence>
<dbReference type="InterPro" id="IPR003018">
    <property type="entry name" value="GAF"/>
</dbReference>
<gene>
    <name evidence="3" type="ORF">ABUH87_09620</name>
</gene>
<organism evidence="3 4">
    <name type="scientific">Novosphingobium rhizovicinum</name>
    <dbReference type="NCBI Taxonomy" id="3228928"/>
    <lineage>
        <taxon>Bacteria</taxon>
        <taxon>Pseudomonadati</taxon>
        <taxon>Pseudomonadota</taxon>
        <taxon>Alphaproteobacteria</taxon>
        <taxon>Sphingomonadales</taxon>
        <taxon>Sphingomonadaceae</taxon>
        <taxon>Novosphingobium</taxon>
    </lineage>
</organism>
<dbReference type="PRINTS" id="PR01590">
    <property type="entry name" value="HTHFIS"/>
</dbReference>
<evidence type="ECO:0000259" key="2">
    <source>
        <dbReference type="Pfam" id="PF02954"/>
    </source>
</evidence>
<dbReference type="RefSeq" id="WP_367772921.1">
    <property type="nucleotide sequence ID" value="NZ_JBFNXR010000031.1"/>
</dbReference>
<name>A0ABV3RBE9_9SPHN</name>
<dbReference type="SUPFAM" id="SSF46689">
    <property type="entry name" value="Homeodomain-like"/>
    <property type="match status" value="1"/>
</dbReference>
<reference evidence="3 4" key="1">
    <citation type="submission" date="2024-06" db="EMBL/GenBank/DDBJ databases">
        <title>Novosphingobium rhizovicinus M1R2S20.</title>
        <authorList>
            <person name="Sun J.-Q."/>
        </authorList>
    </citation>
    <scope>NUCLEOTIDE SEQUENCE [LARGE SCALE GENOMIC DNA]</scope>
    <source>
        <strain evidence="3 4">M1R2S20</strain>
    </source>
</reference>
<evidence type="ECO:0000259" key="1">
    <source>
        <dbReference type="Pfam" id="PF01590"/>
    </source>
</evidence>
<evidence type="ECO:0000313" key="4">
    <source>
        <dbReference type="Proteomes" id="UP001556118"/>
    </source>
</evidence>
<feature type="domain" description="DNA binding HTH" evidence="2">
    <location>
        <begin position="277"/>
        <end position="315"/>
    </location>
</feature>
<proteinExistence type="predicted"/>